<dbReference type="Proteomes" id="UP000479000">
    <property type="component" value="Unassembled WGS sequence"/>
</dbReference>
<sequence length="353" mass="39574">MKLKRSKELVARQYRRKGVGLALQLIALVHARPISCSHSIRHPTKKPWPIQTPVCTKDREGSKDSSVSYDTDNTVRNPQGHLAGTKIVTQRKKNKRGNNNTADDISIVGLMCGLWSNGRHSWPVLQSSLSGHQSEIFQPRILVPVRLREHPHRHAPSSIALRSITTRNSITTGSTITTGTGDRVRFDPTRPTCPSGLRAPWADLAISSRSRRRPRQVTRNVDDVEELEDEVTLSSASSSSAALLKRSQSRSNERTIFPCDHTSRRTICNRINGPSDVEQLNRFKNNNKVDVIPTSLLQRGNSRPMLVSTILERTAIHQKFVSLAKRRLEIHVLHRTYPESGPLLEGTVSLRTT</sequence>
<proteinExistence type="predicted"/>
<gene>
    <name evidence="2" type="ORF">NTEN_LOCUS6579</name>
</gene>
<feature type="compositionally biased region" description="Polar residues" evidence="1">
    <location>
        <begin position="64"/>
        <end position="77"/>
    </location>
</feature>
<protein>
    <submittedName>
        <fullName evidence="2">Uncharacterized protein</fullName>
    </submittedName>
</protein>
<keyword evidence="3" id="KW-1185">Reference proteome</keyword>
<dbReference type="EMBL" id="CADCXU010009919">
    <property type="protein sequence ID" value="CAB0000792.1"/>
    <property type="molecule type" value="Genomic_DNA"/>
</dbReference>
<accession>A0A6H5GD72</accession>
<feature type="region of interest" description="Disordered" evidence="1">
    <location>
        <begin position="41"/>
        <end position="82"/>
    </location>
</feature>
<evidence type="ECO:0000313" key="2">
    <source>
        <dbReference type="EMBL" id="CAB0000792.1"/>
    </source>
</evidence>
<dbReference type="AlphaFoldDB" id="A0A6H5GD72"/>
<evidence type="ECO:0000256" key="1">
    <source>
        <dbReference type="SAM" id="MobiDB-lite"/>
    </source>
</evidence>
<reference evidence="2 3" key="1">
    <citation type="submission" date="2020-02" db="EMBL/GenBank/DDBJ databases">
        <authorList>
            <person name="Ferguson B K."/>
        </authorList>
    </citation>
    <scope>NUCLEOTIDE SEQUENCE [LARGE SCALE GENOMIC DNA]</scope>
</reference>
<feature type="region of interest" description="Disordered" evidence="1">
    <location>
        <begin position="171"/>
        <end position="192"/>
    </location>
</feature>
<name>A0A6H5GD72_9HEMI</name>
<feature type="compositionally biased region" description="Low complexity" evidence="1">
    <location>
        <begin position="171"/>
        <end position="181"/>
    </location>
</feature>
<organism evidence="2 3">
    <name type="scientific">Nesidiocoris tenuis</name>
    <dbReference type="NCBI Taxonomy" id="355587"/>
    <lineage>
        <taxon>Eukaryota</taxon>
        <taxon>Metazoa</taxon>
        <taxon>Ecdysozoa</taxon>
        <taxon>Arthropoda</taxon>
        <taxon>Hexapoda</taxon>
        <taxon>Insecta</taxon>
        <taxon>Pterygota</taxon>
        <taxon>Neoptera</taxon>
        <taxon>Paraneoptera</taxon>
        <taxon>Hemiptera</taxon>
        <taxon>Heteroptera</taxon>
        <taxon>Panheteroptera</taxon>
        <taxon>Cimicomorpha</taxon>
        <taxon>Miridae</taxon>
        <taxon>Dicyphina</taxon>
        <taxon>Nesidiocoris</taxon>
    </lineage>
</organism>
<evidence type="ECO:0000313" key="3">
    <source>
        <dbReference type="Proteomes" id="UP000479000"/>
    </source>
</evidence>